<evidence type="ECO:0000313" key="2">
    <source>
        <dbReference type="Proteomes" id="UP000824633"/>
    </source>
</evidence>
<evidence type="ECO:0008006" key="3">
    <source>
        <dbReference type="Google" id="ProtNLM"/>
    </source>
</evidence>
<keyword evidence="2" id="KW-1185">Reference proteome</keyword>
<name>A0ABN6IU87_9CLOT</name>
<sequence length="426" mass="50568">MDNKIYEKLSGIKDLEDRISLKKIMNSVFASLEQYSEDSFNELEERVFNELPYVKEKYNIYSTIIRRNDIDPTDEFLYPMLLEDLEEKSYDTIEILKAIEKKEHKNMFKVFFKCDYLVFKELISSEIRIKGTIETNKKVHEAEFKVVKNKQYADKVSKLYKSFINSNISWTTINNPYIHKIADVVLIGCKDKIEADESVIKIEVDFEKYNQHVEYDMVPLWNVKELRIKCNGFPMPCMEKVDYEHNISIVKEGQKNGYLVDEENVDINKVTFTKESVIISSDTDGSVLWNLWCVTSYEKRKSQKYEYELMTNEVNINFSNKLSFEKSYTIKTKTELARVINSFKASNYFKFKDVKLEKKHSKRLKQTYDINDFIIDEIRDDNIKKVLILHFEPVDKDNYLNKDILSFLVSEVQLIYPEYECEGRLL</sequence>
<dbReference type="Proteomes" id="UP000824633">
    <property type="component" value="Chromosome"/>
</dbReference>
<protein>
    <recommendedName>
        <fullName evidence="3">Normocyte-binding protein</fullName>
    </recommendedName>
</protein>
<proteinExistence type="predicted"/>
<gene>
    <name evidence="1" type="ORF">psyc5s11_12430</name>
</gene>
<dbReference type="RefSeq" id="WP_224036796.1">
    <property type="nucleotide sequence ID" value="NZ_AP024849.1"/>
</dbReference>
<reference evidence="2" key="1">
    <citation type="submission" date="2021-07" db="EMBL/GenBank/DDBJ databases">
        <title>Complete genome sequencing of a Clostridium isolate.</title>
        <authorList>
            <person name="Ueki A."/>
            <person name="Tonouchi A."/>
        </authorList>
    </citation>
    <scope>NUCLEOTIDE SEQUENCE [LARGE SCALE GENOMIC DNA]</scope>
    <source>
        <strain evidence="2">C5S11</strain>
    </source>
</reference>
<accession>A0ABN6IU87</accession>
<evidence type="ECO:0000313" key="1">
    <source>
        <dbReference type="EMBL" id="BCZ45176.1"/>
    </source>
</evidence>
<organism evidence="1 2">
    <name type="scientific">Clostridium gelidum</name>
    <dbReference type="NCBI Taxonomy" id="704125"/>
    <lineage>
        <taxon>Bacteria</taxon>
        <taxon>Bacillati</taxon>
        <taxon>Bacillota</taxon>
        <taxon>Clostridia</taxon>
        <taxon>Eubacteriales</taxon>
        <taxon>Clostridiaceae</taxon>
        <taxon>Clostridium</taxon>
    </lineage>
</organism>
<dbReference type="EMBL" id="AP024849">
    <property type="protein sequence ID" value="BCZ45176.1"/>
    <property type="molecule type" value="Genomic_DNA"/>
</dbReference>